<evidence type="ECO:0000259" key="3">
    <source>
        <dbReference type="Pfam" id="PF20944"/>
    </source>
</evidence>
<comment type="caution">
    <text evidence="4">The sequence shown here is derived from an EMBL/GenBank/DDBJ whole genome shotgun (WGS) entry which is preliminary data.</text>
</comment>
<dbReference type="RefSeq" id="WP_132816017.1">
    <property type="nucleotide sequence ID" value="NZ_JAKMYX010000130.1"/>
</dbReference>
<protein>
    <recommendedName>
        <fullName evidence="3">Metalloprotease StcE beta-sandwich domain-containing protein</fullName>
    </recommendedName>
</protein>
<dbReference type="InterPro" id="IPR048990">
    <property type="entry name" value="StcE_b-sandwich"/>
</dbReference>
<feature type="signal peptide" evidence="2">
    <location>
        <begin position="1"/>
        <end position="23"/>
    </location>
</feature>
<dbReference type="EMBL" id="JAKMYX010000130">
    <property type="protein sequence ID" value="MDH5923786.1"/>
    <property type="molecule type" value="Genomic_DNA"/>
</dbReference>
<accession>A0AA43G1D8</accession>
<evidence type="ECO:0000256" key="1">
    <source>
        <dbReference type="SAM" id="Coils"/>
    </source>
</evidence>
<evidence type="ECO:0000256" key="2">
    <source>
        <dbReference type="SAM" id="SignalP"/>
    </source>
</evidence>
<dbReference type="Proteomes" id="UP001159663">
    <property type="component" value="Unassembled WGS sequence"/>
</dbReference>
<feature type="coiled-coil region" evidence="1">
    <location>
        <begin position="520"/>
        <end position="547"/>
    </location>
</feature>
<organism evidence="4 5">
    <name type="scientific">Vibrio splendidus</name>
    <dbReference type="NCBI Taxonomy" id="29497"/>
    <lineage>
        <taxon>Bacteria</taxon>
        <taxon>Pseudomonadati</taxon>
        <taxon>Pseudomonadota</taxon>
        <taxon>Gammaproteobacteria</taxon>
        <taxon>Vibrionales</taxon>
        <taxon>Vibrionaceae</taxon>
        <taxon>Vibrio</taxon>
    </lineage>
</organism>
<keyword evidence="1" id="KW-0175">Coiled coil</keyword>
<evidence type="ECO:0000313" key="5">
    <source>
        <dbReference type="Proteomes" id="UP001159663"/>
    </source>
</evidence>
<evidence type="ECO:0000313" key="4">
    <source>
        <dbReference type="EMBL" id="MDH5923786.1"/>
    </source>
</evidence>
<reference evidence="4" key="1">
    <citation type="submission" date="2022-01" db="EMBL/GenBank/DDBJ databases">
        <title>Vibrio aestuarianus Clade A and Clade B isolates are associated with Pacific oyster (Crassostrea gigas) disease outbreaks across Ireland.</title>
        <authorList>
            <person name="Coyle N."/>
            <person name="O'Toole C."/>
            <person name="Thomas J.C.L."/>
            <person name="Ryder D."/>
            <person name="Cheslett D."/>
            <person name="Feist S."/>
            <person name="Bean T."/>
            <person name="Joseph A."/>
            <person name="Waina A."/>
            <person name="Feil E."/>
            <person name="Verner-Jeffreys D.W."/>
        </authorList>
    </citation>
    <scope>NUCLEOTIDE SEQUENCE</scope>
    <source>
        <strain evidence="4">S/17/14 A</strain>
    </source>
</reference>
<feature type="chain" id="PRO_5041250119" description="Metalloprotease StcE beta-sandwich domain-containing protein" evidence="2">
    <location>
        <begin position="24"/>
        <end position="1302"/>
    </location>
</feature>
<name>A0AA43G1D8_VIBSP</name>
<sequence length="1302" mass="146909">MQFVKRTMLIFGITLLSTSKLYANGLGFNYPSNDNEGRVATPADSFDFLDIKKTGTQVSEEAFLYSFRPKSNRTGLLTNDRQNTRNTSLTPLNYESLEIRSRVGTVTESFEFLNIKRADSQASGEAFLYSIMPKSNRIGLLTYDRQSTINPSIVQLNYEALEILECGSEEGFISRKSVYNYERIMGVTGYEKTDSPCHIARNKEFKWFNGLSLGVNTWYSKSLDGDVQCYSLDGWNCIWQPDYTKSLIISNNKALRSLENNQVRLGDLLNEYNQLILKTQDGAWTSNIKLPNISDQRKRIVVDVNSTWSVNVHLPNGKHRTVPKGGEISWIYLGGEWFEEGTNVNDYAGITQLAKPLTCGKEHKRRWGETGYSRKEHWCSKLIKPKQTHAKQTLQSTIDSKFTHMDRLFTQMESFEQLKIDTDNDYPSRLSDLSRKRNSKAREKDIACALGWWNIPGLIACSILSSQYDDLSKAYASLSKERNAKRNSARDKVELGRKSRWHELHKTWAQSDNTHFVALLKEESATLEELKSIKAEYDKEARQAHAEYLKAIQDYMNETDPRSILIHSIEDLPLVGPEVKHIVDYAENPSDRNLRRMLLGLAGPVGEVIEGGIELTTGESGLDPGTLKFLTDVLTDLRGDDSLGAALEDIVSDAINNLGDEAIESIRQAGLWRDNPGEENLLQVDYQNIIDLRSQSERIEYDFWRGGSNEEINAQRKFTPDDFRYARFLENPLAYNQASLTDIEYASGGSQFESRLASIFNHTFGLGYQNVVKENPKYSSWTRSQVNEELYKVLSDPAYYEVRQPYWVDSSVIGSRPAGLIFNDEHAFIVLNRKLVSRDSPDFYKFYFEELGHMLNWWRCKIFDVRVSFCQITGDVGARFRDAILLDESLHTGPFVSLLAELPNHVEVDQNTLQFTNGSFATLEGWPSYYTMNDHIAGAGKFSWLMRLGLDVTSEEFKFISDEFDMEVTISAPQPALKDNPWKKSANGYCKTDLDTECNMPTMWVSIAFRDALKLSVTKTPQIKDSQFAKTGFDLSPRLVRKHGGKLPFQLSSVKSTQWNYKSDYNIYSKKFTAGLEAKLDLWKMNHAIGRKTPSKMHKPEFSLKTTPASGSYLVEIATRDTTDFAGWLAGDIASSIAGCAAGFAIGVVAETDPVVLCHTMSDVTEAVESAFQGLDKKPTMLFESDGNVTLPISLEYKYATSGNKLAGNISPSTSDFKTGRVTYNPDTGTNVWFTDGSMHPVSRSTDQQISSFKGKASKAFSKLGKSTLSPVAVFRFRVGFDYAEEVIQKGEYALPSAIVED</sequence>
<gene>
    <name evidence="4" type="ORF">L8R85_22450</name>
</gene>
<proteinExistence type="predicted"/>
<dbReference type="Pfam" id="PF20944">
    <property type="entry name" value="StcE_b-sandwich"/>
    <property type="match status" value="1"/>
</dbReference>
<feature type="domain" description="Metalloprotease StcE beta-sandwich" evidence="3">
    <location>
        <begin position="277"/>
        <end position="340"/>
    </location>
</feature>
<dbReference type="Gene3D" id="2.60.120.1230">
    <property type="match status" value="1"/>
</dbReference>
<keyword evidence="2" id="KW-0732">Signal</keyword>